<accession>A0A0H3DR50</accession>
<protein>
    <submittedName>
        <fullName evidence="1">Uncharacterized protein</fullName>
    </submittedName>
</protein>
<proteinExistence type="predicted"/>
<dbReference type="PATRIC" id="fig|718251.5.peg.1812"/>
<gene>
    <name evidence="1" type="ordered locus">ETAF_1747</name>
</gene>
<organism evidence="1 2">
    <name type="scientific">Edwardsiella tarda (strain FL6-60)</name>
    <dbReference type="NCBI Taxonomy" id="718251"/>
    <lineage>
        <taxon>Bacteria</taxon>
        <taxon>Pseudomonadati</taxon>
        <taxon>Pseudomonadota</taxon>
        <taxon>Gammaproteobacteria</taxon>
        <taxon>Enterobacterales</taxon>
        <taxon>Hafniaceae</taxon>
        <taxon>Edwardsiella</taxon>
    </lineage>
</organism>
<dbReference type="EMBL" id="CP002154">
    <property type="protein sequence ID" value="ADM41855.1"/>
    <property type="molecule type" value="Genomic_DNA"/>
</dbReference>
<keyword evidence="2" id="KW-1185">Reference proteome</keyword>
<evidence type="ECO:0000313" key="1">
    <source>
        <dbReference type="EMBL" id="ADM41855.1"/>
    </source>
</evidence>
<evidence type="ECO:0000313" key="2">
    <source>
        <dbReference type="Proteomes" id="UP000002230"/>
    </source>
</evidence>
<dbReference type="AlphaFoldDB" id="A0A0H3DR50"/>
<name>A0A0H3DR50_EDWTF</name>
<reference evidence="1 2" key="2">
    <citation type="journal article" date="2011" name="BMC Immunol.">
        <title>Comparison of static immersion and intravenous injection systems for exposure of zebrafish embryos to the natural pathogen Edwardsiella tarda.</title>
        <authorList>
            <person name="van Soest J.J."/>
            <person name="Stockhammer O.W."/>
            <person name="Ordas A."/>
            <person name="Bloemberg G.V."/>
            <person name="Spaink H.P."/>
            <person name="Meijer A.H."/>
        </authorList>
    </citation>
    <scope>NUCLEOTIDE SEQUENCE [LARGE SCALE GENOMIC DNA]</scope>
    <source>
        <strain evidence="1 2">FL6-60</strain>
    </source>
</reference>
<dbReference type="KEGG" id="etd:ETAF_1747"/>
<reference evidence="2" key="1">
    <citation type="submission" date="2010-08" db="EMBL/GenBank/DDBJ databases">
        <title>Genome comparisons of Edwardsiella bacteria analysed using deep sequencing technology.</title>
        <authorList>
            <person name="van Soest J.J."/>
            <person name="Henkel C.V."/>
            <person name="Jansen H.J."/>
            <person name="van den Hondel C.A.M.J.J."/>
            <person name="Bloemberg G.V."/>
            <person name="Meijer A.H."/>
            <person name="Spaink H.P."/>
        </authorList>
    </citation>
    <scope>NUCLEOTIDE SEQUENCE [LARGE SCALE GENOMIC DNA]</scope>
    <source>
        <strain evidence="2">FL6-60</strain>
    </source>
</reference>
<dbReference type="Proteomes" id="UP000002230">
    <property type="component" value="Chromosome"/>
</dbReference>
<dbReference type="HOGENOM" id="CLU_3250769_0_0_6"/>
<sequence length="42" mass="4791">MIISKNTAVRLYIKVPDGKSRAIFTAAQMTAMLNNRRRRAIL</sequence>